<evidence type="ECO:0000256" key="1">
    <source>
        <dbReference type="SAM" id="Phobius"/>
    </source>
</evidence>
<gene>
    <name evidence="2" type="ORF">BBK14_27550</name>
</gene>
<keyword evidence="3" id="KW-1185">Reference proteome</keyword>
<proteinExistence type="predicted"/>
<name>A0A1S1PHX4_9ACTN</name>
<evidence type="ECO:0000313" key="2">
    <source>
        <dbReference type="EMBL" id="OHV20906.1"/>
    </source>
</evidence>
<evidence type="ECO:0000313" key="3">
    <source>
        <dbReference type="Proteomes" id="UP000179769"/>
    </source>
</evidence>
<feature type="transmembrane region" description="Helical" evidence="1">
    <location>
        <begin position="63"/>
        <end position="82"/>
    </location>
</feature>
<organism evidence="2 3">
    <name type="scientific">Parafrankia soli</name>
    <dbReference type="NCBI Taxonomy" id="2599596"/>
    <lineage>
        <taxon>Bacteria</taxon>
        <taxon>Bacillati</taxon>
        <taxon>Actinomycetota</taxon>
        <taxon>Actinomycetes</taxon>
        <taxon>Frankiales</taxon>
        <taxon>Frankiaceae</taxon>
        <taxon>Parafrankia</taxon>
    </lineage>
</organism>
<dbReference type="EMBL" id="MAXA01000261">
    <property type="protein sequence ID" value="OHV20906.1"/>
    <property type="molecule type" value="Genomic_DNA"/>
</dbReference>
<keyword evidence="1" id="KW-0812">Transmembrane</keyword>
<keyword evidence="1" id="KW-1133">Transmembrane helix</keyword>
<dbReference type="AlphaFoldDB" id="A0A1S1PHX4"/>
<comment type="caution">
    <text evidence="2">The sequence shown here is derived from an EMBL/GenBank/DDBJ whole genome shotgun (WGS) entry which is preliminary data.</text>
</comment>
<keyword evidence="1" id="KW-0472">Membrane</keyword>
<sequence>MGAVTAPVTADRSSWEFDAGELPDLWPEPRDSLIVGLLPEPRRPGSDRQDMLLCDLMPVDTDVMVGASIGVAQLATVGLVMLHRRFTALRETRVAWAVGARLRRERLAAGEIPRIVMTGSYPTDDMIPDGVTFSGYRVRLRDHEFTSMIDVWEVRFPALV</sequence>
<accession>A0A1S1PHX4</accession>
<dbReference type="Proteomes" id="UP000179769">
    <property type="component" value="Unassembled WGS sequence"/>
</dbReference>
<protein>
    <submittedName>
        <fullName evidence="2">Uncharacterized protein</fullName>
    </submittedName>
</protein>
<reference evidence="3" key="1">
    <citation type="submission" date="2016-07" db="EMBL/GenBank/DDBJ databases">
        <title>Frankia sp. NRRL B-16219 Genome sequencing.</title>
        <authorList>
            <person name="Ghodhbane-Gtari F."/>
            <person name="Swanson E."/>
            <person name="Gueddou A."/>
            <person name="Louati M."/>
            <person name="Nouioui I."/>
            <person name="Hezbri K."/>
            <person name="Abebe-Akele F."/>
            <person name="Simpson S."/>
            <person name="Morris K."/>
            <person name="Thomas K."/>
            <person name="Gtari M."/>
            <person name="Tisa L.S."/>
        </authorList>
    </citation>
    <scope>NUCLEOTIDE SEQUENCE [LARGE SCALE GENOMIC DNA]</scope>
    <source>
        <strain evidence="3">NRRL B-16219</strain>
    </source>
</reference>